<evidence type="ECO:0000256" key="2">
    <source>
        <dbReference type="ARBA" id="ARBA00023016"/>
    </source>
</evidence>
<comment type="caution">
    <text evidence="7">The sequence shown here is derived from an EMBL/GenBank/DDBJ whole genome shotgun (WGS) entry which is preliminary data.</text>
</comment>
<evidence type="ECO:0000259" key="6">
    <source>
        <dbReference type="SMART" id="SM00415"/>
    </source>
</evidence>
<dbReference type="EMBL" id="JARKNE010000005">
    <property type="protein sequence ID" value="KAK5833306.1"/>
    <property type="molecule type" value="Genomic_DNA"/>
</dbReference>
<accession>A0ABR0Q239</accession>
<evidence type="ECO:0000313" key="8">
    <source>
        <dbReference type="Proteomes" id="UP001358586"/>
    </source>
</evidence>
<dbReference type="InterPro" id="IPR000232">
    <property type="entry name" value="HSF_DNA-bd"/>
</dbReference>
<keyword evidence="3" id="KW-0238">DNA-binding</keyword>
<keyword evidence="2" id="KW-0346">Stress response</keyword>
<organism evidence="7 8">
    <name type="scientific">Gossypium arboreum</name>
    <name type="common">Tree cotton</name>
    <name type="synonym">Gossypium nanking</name>
    <dbReference type="NCBI Taxonomy" id="29729"/>
    <lineage>
        <taxon>Eukaryota</taxon>
        <taxon>Viridiplantae</taxon>
        <taxon>Streptophyta</taxon>
        <taxon>Embryophyta</taxon>
        <taxon>Tracheophyta</taxon>
        <taxon>Spermatophyta</taxon>
        <taxon>Magnoliopsida</taxon>
        <taxon>eudicotyledons</taxon>
        <taxon>Gunneridae</taxon>
        <taxon>Pentapetalae</taxon>
        <taxon>rosids</taxon>
        <taxon>malvids</taxon>
        <taxon>Malvales</taxon>
        <taxon>Malvaceae</taxon>
        <taxon>Malvoideae</taxon>
        <taxon>Gossypium</taxon>
    </lineage>
</organism>
<dbReference type="InterPro" id="IPR036388">
    <property type="entry name" value="WH-like_DNA-bd_sf"/>
</dbReference>
<dbReference type="PANTHER" id="PTHR10015:SF325">
    <property type="entry name" value="HEAT STRESS TRANSCRIPTION FACTOR A-8"/>
    <property type="match status" value="1"/>
</dbReference>
<dbReference type="SMART" id="SM00415">
    <property type="entry name" value="HSF"/>
    <property type="match status" value="1"/>
</dbReference>
<dbReference type="Gene3D" id="1.10.10.10">
    <property type="entry name" value="Winged helix-like DNA-binding domain superfamily/Winged helix DNA-binding domain"/>
    <property type="match status" value="1"/>
</dbReference>
<evidence type="ECO:0000256" key="1">
    <source>
        <dbReference type="ARBA" id="ARBA00004123"/>
    </source>
</evidence>
<evidence type="ECO:0000313" key="7">
    <source>
        <dbReference type="EMBL" id="KAK5833306.1"/>
    </source>
</evidence>
<keyword evidence="8" id="KW-1185">Reference proteome</keyword>
<reference evidence="7 8" key="1">
    <citation type="submission" date="2023-03" db="EMBL/GenBank/DDBJ databases">
        <title>WGS of Gossypium arboreum.</title>
        <authorList>
            <person name="Yu D."/>
        </authorList>
    </citation>
    <scope>NUCLEOTIDE SEQUENCE [LARGE SCALE GENOMIC DNA]</scope>
    <source>
        <tissue evidence="7">Leaf</tissue>
    </source>
</reference>
<protein>
    <recommendedName>
        <fullName evidence="6">HSF-type DNA-binding domain-containing protein</fullName>
    </recommendedName>
</protein>
<comment type="similarity">
    <text evidence="5">Belongs to the HSF family.</text>
</comment>
<dbReference type="SUPFAM" id="SSF46785">
    <property type="entry name" value="Winged helix' DNA-binding domain"/>
    <property type="match status" value="1"/>
</dbReference>
<name>A0ABR0Q239_GOSAR</name>
<dbReference type="InterPro" id="IPR036390">
    <property type="entry name" value="WH_DNA-bd_sf"/>
</dbReference>
<comment type="subcellular location">
    <subcellularLocation>
        <location evidence="1">Nucleus</location>
    </subcellularLocation>
</comment>
<dbReference type="PANTHER" id="PTHR10015">
    <property type="entry name" value="HEAT SHOCK TRANSCRIPTION FACTOR"/>
    <property type="match status" value="1"/>
</dbReference>
<evidence type="ECO:0000256" key="4">
    <source>
        <dbReference type="ARBA" id="ARBA00023242"/>
    </source>
</evidence>
<keyword evidence="4" id="KW-0539">Nucleus</keyword>
<proteinExistence type="inferred from homology"/>
<dbReference type="Proteomes" id="UP001358586">
    <property type="component" value="Chromosome 5"/>
</dbReference>
<dbReference type="PRINTS" id="PR00056">
    <property type="entry name" value="HSFDOMAIN"/>
</dbReference>
<evidence type="ECO:0000256" key="3">
    <source>
        <dbReference type="ARBA" id="ARBA00023125"/>
    </source>
</evidence>
<feature type="domain" description="HSF-type DNA-binding" evidence="6">
    <location>
        <begin position="7"/>
        <end position="109"/>
    </location>
</feature>
<dbReference type="Pfam" id="PF00447">
    <property type="entry name" value="HSF_DNA-bind"/>
    <property type="match status" value="1"/>
</dbReference>
<evidence type="ECO:0000256" key="5">
    <source>
        <dbReference type="RuleBase" id="RU004020"/>
    </source>
</evidence>
<sequence>MVKASQSTAPFLTKCYEMVDDEVTDSIISWSQYNGSFIIWDMTEFTGHLLPKYFKHSNFSSFIRQLNIYELVKLRQYQEIADNKLLRLKDHLQGMEISQQQLLSFLQPKANNQRMAEASNMLSNCRG</sequence>
<gene>
    <name evidence="7" type="ORF">PVK06_017128</name>
</gene>